<gene>
    <name evidence="2" type="ORF">RFULGI_LOCUS3181</name>
</gene>
<dbReference type="Proteomes" id="UP000789396">
    <property type="component" value="Unassembled WGS sequence"/>
</dbReference>
<sequence>MTSYNHQAAANDETNHHIENSDQSTVAEGSSNNNVKNEVDSVTKHSHTIKKDDVSSIAEGCSNNIENDDYSTIESSSNVENDEHSVNESSNNIEDNDENSVENIVVTDDEEAVGEGEIPIEIDSFPFCGSDFQASVPLMDQYVNGLISRLSS</sequence>
<evidence type="ECO:0000256" key="1">
    <source>
        <dbReference type="SAM" id="MobiDB-lite"/>
    </source>
</evidence>
<keyword evidence="3" id="KW-1185">Reference proteome</keyword>
<proteinExistence type="predicted"/>
<protein>
    <submittedName>
        <fullName evidence="2">5428_t:CDS:1</fullName>
    </submittedName>
</protein>
<comment type="caution">
    <text evidence="2">The sequence shown here is derived from an EMBL/GenBank/DDBJ whole genome shotgun (WGS) entry which is preliminary data.</text>
</comment>
<feature type="compositionally biased region" description="Polar residues" evidence="1">
    <location>
        <begin position="21"/>
        <end position="36"/>
    </location>
</feature>
<dbReference type="AlphaFoldDB" id="A0A9N9A592"/>
<feature type="region of interest" description="Disordered" evidence="1">
    <location>
        <begin position="1"/>
        <end position="101"/>
    </location>
</feature>
<reference evidence="2" key="1">
    <citation type="submission" date="2021-06" db="EMBL/GenBank/DDBJ databases">
        <authorList>
            <person name="Kallberg Y."/>
            <person name="Tangrot J."/>
            <person name="Rosling A."/>
        </authorList>
    </citation>
    <scope>NUCLEOTIDE SEQUENCE</scope>
    <source>
        <strain evidence="2">IN212</strain>
    </source>
</reference>
<evidence type="ECO:0000313" key="2">
    <source>
        <dbReference type="EMBL" id="CAG8517251.1"/>
    </source>
</evidence>
<dbReference type="OrthoDB" id="10573535at2759"/>
<feature type="compositionally biased region" description="Basic and acidic residues" evidence="1">
    <location>
        <begin position="37"/>
        <end position="54"/>
    </location>
</feature>
<organism evidence="2 3">
    <name type="scientific">Racocetra fulgida</name>
    <dbReference type="NCBI Taxonomy" id="60492"/>
    <lineage>
        <taxon>Eukaryota</taxon>
        <taxon>Fungi</taxon>
        <taxon>Fungi incertae sedis</taxon>
        <taxon>Mucoromycota</taxon>
        <taxon>Glomeromycotina</taxon>
        <taxon>Glomeromycetes</taxon>
        <taxon>Diversisporales</taxon>
        <taxon>Gigasporaceae</taxon>
        <taxon>Racocetra</taxon>
    </lineage>
</organism>
<accession>A0A9N9A592</accession>
<evidence type="ECO:0000313" key="3">
    <source>
        <dbReference type="Proteomes" id="UP000789396"/>
    </source>
</evidence>
<name>A0A9N9A592_9GLOM</name>
<dbReference type="EMBL" id="CAJVPZ010002660">
    <property type="protein sequence ID" value="CAG8517251.1"/>
    <property type="molecule type" value="Genomic_DNA"/>
</dbReference>